<feature type="region of interest" description="Disordered" evidence="1">
    <location>
        <begin position="1"/>
        <end position="30"/>
    </location>
</feature>
<evidence type="ECO:0000256" key="1">
    <source>
        <dbReference type="SAM" id="MobiDB-lite"/>
    </source>
</evidence>
<evidence type="ECO:0000259" key="2">
    <source>
        <dbReference type="PROSITE" id="PS50043"/>
    </source>
</evidence>
<feature type="region of interest" description="Disordered" evidence="1">
    <location>
        <begin position="481"/>
        <end position="503"/>
    </location>
</feature>
<feature type="compositionally biased region" description="Gly residues" evidence="1">
    <location>
        <begin position="527"/>
        <end position="540"/>
    </location>
</feature>
<feature type="compositionally biased region" description="Basic and acidic residues" evidence="1">
    <location>
        <begin position="1"/>
        <end position="12"/>
    </location>
</feature>
<dbReference type="Gene3D" id="1.10.10.10">
    <property type="entry name" value="Winged helix-like DNA-binding domain superfamily/Winged helix DNA-binding domain"/>
    <property type="match status" value="1"/>
</dbReference>
<feature type="region of interest" description="Disordered" evidence="1">
    <location>
        <begin position="525"/>
        <end position="544"/>
    </location>
</feature>
<dbReference type="SUPFAM" id="SSF46894">
    <property type="entry name" value="C-terminal effector domain of the bipartite response regulators"/>
    <property type="match status" value="1"/>
</dbReference>
<name>A0AAF0Z828_9MICO</name>
<accession>A0AAF0Z828</accession>
<dbReference type="Pfam" id="PF00196">
    <property type="entry name" value="GerE"/>
    <property type="match status" value="1"/>
</dbReference>
<dbReference type="PRINTS" id="PR00038">
    <property type="entry name" value="HTHLUXR"/>
</dbReference>
<dbReference type="RefSeq" id="WP_319160680.1">
    <property type="nucleotide sequence ID" value="NZ_CP138359.1"/>
</dbReference>
<dbReference type="GO" id="GO:0003677">
    <property type="term" value="F:DNA binding"/>
    <property type="evidence" value="ECO:0007669"/>
    <property type="project" value="InterPro"/>
</dbReference>
<dbReference type="PROSITE" id="PS50043">
    <property type="entry name" value="HTH_LUXR_2"/>
    <property type="match status" value="1"/>
</dbReference>
<organism evidence="3 4">
    <name type="scientific">Sanguibacter biliveldensis</name>
    <dbReference type="NCBI Taxonomy" id="3030830"/>
    <lineage>
        <taxon>Bacteria</taxon>
        <taxon>Bacillati</taxon>
        <taxon>Actinomycetota</taxon>
        <taxon>Actinomycetes</taxon>
        <taxon>Micrococcales</taxon>
        <taxon>Sanguibacteraceae</taxon>
        <taxon>Sanguibacter</taxon>
    </lineage>
</organism>
<dbReference type="InterPro" id="IPR036388">
    <property type="entry name" value="WH-like_DNA-bd_sf"/>
</dbReference>
<feature type="domain" description="HTH luxR-type" evidence="2">
    <location>
        <begin position="895"/>
        <end position="960"/>
    </location>
</feature>
<dbReference type="InterPro" id="IPR016032">
    <property type="entry name" value="Sig_transdc_resp-reg_C-effctor"/>
</dbReference>
<evidence type="ECO:0000313" key="3">
    <source>
        <dbReference type="EMBL" id="WPF83934.1"/>
    </source>
</evidence>
<dbReference type="Proteomes" id="UP001304340">
    <property type="component" value="Chromosome"/>
</dbReference>
<protein>
    <submittedName>
        <fullName evidence="3">LuxR C-terminal-related transcriptional regulator</fullName>
    </submittedName>
</protein>
<dbReference type="SUPFAM" id="SSF52540">
    <property type="entry name" value="P-loop containing nucleoside triphosphate hydrolases"/>
    <property type="match status" value="1"/>
</dbReference>
<evidence type="ECO:0000313" key="4">
    <source>
        <dbReference type="Proteomes" id="UP001304340"/>
    </source>
</evidence>
<keyword evidence="4" id="KW-1185">Reference proteome</keyword>
<dbReference type="EMBL" id="CP138359">
    <property type="protein sequence ID" value="WPF83934.1"/>
    <property type="molecule type" value="Genomic_DNA"/>
</dbReference>
<dbReference type="Gene3D" id="3.40.50.300">
    <property type="entry name" value="P-loop containing nucleotide triphosphate hydrolases"/>
    <property type="match status" value="1"/>
</dbReference>
<dbReference type="GO" id="GO:0006355">
    <property type="term" value="P:regulation of DNA-templated transcription"/>
    <property type="evidence" value="ECO:0007669"/>
    <property type="project" value="InterPro"/>
</dbReference>
<proteinExistence type="predicted"/>
<dbReference type="KEGG" id="sbil:SANBI_001645"/>
<dbReference type="AlphaFoldDB" id="A0AAF0Z828"/>
<dbReference type="InterPro" id="IPR000792">
    <property type="entry name" value="Tscrpt_reg_LuxR_C"/>
</dbReference>
<dbReference type="InterPro" id="IPR027417">
    <property type="entry name" value="P-loop_NTPase"/>
</dbReference>
<dbReference type="CDD" id="cd06170">
    <property type="entry name" value="LuxR_C_like"/>
    <property type="match status" value="1"/>
</dbReference>
<reference evidence="4" key="1">
    <citation type="submission" date="2023-11" db="EMBL/GenBank/DDBJ databases">
        <authorList>
            <person name="Helweg L.P."/>
            <person name="Kiel A."/>
            <person name="Hitz F."/>
            <person name="Ruckert-Reed C."/>
            <person name="Busche T."/>
            <person name="Kaltschmidt B."/>
            <person name="Kaltschmidt C."/>
        </authorList>
    </citation>
    <scope>NUCLEOTIDE SEQUENCE [LARGE SCALE GENOMIC DNA]</scope>
    <source>
        <strain evidence="4">4.1</strain>
    </source>
</reference>
<sequence length="965" mass="99705">MTDGANARERVSGQRGAGAAGRRGRAPRPARDQLVLEAERHVRSGTSVVVLGVPGSGRSYLAARVVESVPDLKVVAVRSATSTPGLIVSSVHDPSRAAGSGSVRRIPTVAAGAEDLTALGGTSSAAGATVVLADDAHLLDEDHLQMLCDLASDGRIVLVATTDTPSTAPTARASAVARLTSLWLDAGAGRIDLTGLSDADGHDLVRSVAGSGRLDLAVRHAILAASGGSPVTIRELTLDALRRDRAAAERDLLGIHGTGHLPPRVAERARRRLASLSTEDRRALVLLWRLDGFDPERAARYVGEGTLRRLVRHGCVTPTGAGSSTLRATPVDAEAVLLDDPEGSSGPQLARALRAMIELDGAGVVLGPFECLVLSDAWVESAGGPQSVTPSVTPRQVRRISTEAARKANAMLQPYGALSHAMLALDSAVSPDSAGSGDSTRSDALGGSRRAAAAVEASRALAALGSVRAAHDILGRGLEGLPVPHAQDAGEGPTAGGPAGPLSGPGEELELLALWRAELDDWDGARGEGAGGERAGGDGIGADAADRPVRSVETLRAAVHALRAMHWREALGHARTLMEDDSAALVLRLRACALAGTSAAFLGHGAELESITTNGRQLHARLVAQAGSPTAQQVVDEGTAFFSASLAAHLACAVGLVDTPSRLDALMQRAVAARDVAHTSTLSALAGYVALAAGDDATAEAEVGAALARAPRPSTHETHAWFVTMRAAALARLGRTAEADELCAAVEAPGTTTSRWSRYLVDSVRRLVDPTTAAPPVAPTPLRAAEAAAQPTIALLAAAEAASSVDGSVRRQDLVDAATAAREQTDIGSLQAVADYVIAASTADAATLADLTRTFEGLGMRQLADACEEQAVRLLDPDSPHALSAWRDRAARSDGDGSEEALTTREREVAVLAGRGLSNREIAGRLFLSVRTVESHVYLARRKLGAATRRELAGRLAELDGHHRY</sequence>
<gene>
    <name evidence="3" type="ORF">SANBI_001645</name>
</gene>
<dbReference type="SMART" id="SM00421">
    <property type="entry name" value="HTH_LUXR"/>
    <property type="match status" value="1"/>
</dbReference>